<dbReference type="InterPro" id="IPR036890">
    <property type="entry name" value="HATPase_C_sf"/>
</dbReference>
<keyword evidence="1" id="KW-0597">Phosphoprotein</keyword>
<dbReference type="PROSITE" id="PS50109">
    <property type="entry name" value="HIS_KIN"/>
    <property type="match status" value="1"/>
</dbReference>
<name>A0A382QCK9_9ZZZZ</name>
<dbReference type="PANTHER" id="PTHR43547">
    <property type="entry name" value="TWO-COMPONENT HISTIDINE KINASE"/>
    <property type="match status" value="1"/>
</dbReference>
<protein>
    <recommendedName>
        <fullName evidence="3">Histidine kinase domain-containing protein</fullName>
    </recommendedName>
</protein>
<sequence>HRYGNGPTVIEVSTNENSIEIAVEDAGPGISTEERKIIFDRFSRGSSSGQRGDDGGTGLGLSLVQEDVRLHGGKVWVENLKATESETGSRFVIELPTTKEEL</sequence>
<evidence type="ECO:0000256" key="1">
    <source>
        <dbReference type="ARBA" id="ARBA00022553"/>
    </source>
</evidence>
<dbReference type="InterPro" id="IPR003594">
    <property type="entry name" value="HATPase_dom"/>
</dbReference>
<accession>A0A382QCK9</accession>
<dbReference type="InterPro" id="IPR005467">
    <property type="entry name" value="His_kinase_dom"/>
</dbReference>
<dbReference type="GO" id="GO:0000155">
    <property type="term" value="F:phosphorelay sensor kinase activity"/>
    <property type="evidence" value="ECO:0007669"/>
    <property type="project" value="TreeGrafter"/>
</dbReference>
<reference evidence="4" key="1">
    <citation type="submission" date="2018-05" db="EMBL/GenBank/DDBJ databases">
        <authorList>
            <person name="Lanie J.A."/>
            <person name="Ng W.-L."/>
            <person name="Kazmierczak K.M."/>
            <person name="Andrzejewski T.M."/>
            <person name="Davidsen T.M."/>
            <person name="Wayne K.J."/>
            <person name="Tettelin H."/>
            <person name="Glass J.I."/>
            <person name="Rusch D."/>
            <person name="Podicherti R."/>
            <person name="Tsui H.-C.T."/>
            <person name="Winkler M.E."/>
        </authorList>
    </citation>
    <scope>NUCLEOTIDE SEQUENCE</scope>
</reference>
<dbReference type="PRINTS" id="PR00344">
    <property type="entry name" value="BCTRLSENSOR"/>
</dbReference>
<evidence type="ECO:0000259" key="3">
    <source>
        <dbReference type="PROSITE" id="PS50109"/>
    </source>
</evidence>
<evidence type="ECO:0000256" key="2">
    <source>
        <dbReference type="SAM" id="MobiDB-lite"/>
    </source>
</evidence>
<dbReference type="SUPFAM" id="SSF55874">
    <property type="entry name" value="ATPase domain of HSP90 chaperone/DNA topoisomerase II/histidine kinase"/>
    <property type="match status" value="1"/>
</dbReference>
<gene>
    <name evidence="4" type="ORF">METZ01_LOCUS335542</name>
</gene>
<dbReference type="AlphaFoldDB" id="A0A382QCK9"/>
<dbReference type="CDD" id="cd00075">
    <property type="entry name" value="HATPase"/>
    <property type="match status" value="1"/>
</dbReference>
<feature type="non-terminal residue" evidence="4">
    <location>
        <position position="1"/>
    </location>
</feature>
<dbReference type="EMBL" id="UINC01113224">
    <property type="protein sequence ID" value="SVC82688.1"/>
    <property type="molecule type" value="Genomic_DNA"/>
</dbReference>
<dbReference type="SMART" id="SM00387">
    <property type="entry name" value="HATPase_c"/>
    <property type="match status" value="1"/>
</dbReference>
<dbReference type="InterPro" id="IPR004358">
    <property type="entry name" value="Sig_transdc_His_kin-like_C"/>
</dbReference>
<feature type="region of interest" description="Disordered" evidence="2">
    <location>
        <begin position="41"/>
        <end position="60"/>
    </location>
</feature>
<organism evidence="4">
    <name type="scientific">marine metagenome</name>
    <dbReference type="NCBI Taxonomy" id="408172"/>
    <lineage>
        <taxon>unclassified sequences</taxon>
        <taxon>metagenomes</taxon>
        <taxon>ecological metagenomes</taxon>
    </lineage>
</organism>
<dbReference type="Gene3D" id="3.30.565.10">
    <property type="entry name" value="Histidine kinase-like ATPase, C-terminal domain"/>
    <property type="match status" value="1"/>
</dbReference>
<proteinExistence type="predicted"/>
<evidence type="ECO:0000313" key="4">
    <source>
        <dbReference type="EMBL" id="SVC82688.1"/>
    </source>
</evidence>
<dbReference type="PANTHER" id="PTHR43547:SF2">
    <property type="entry name" value="HYBRID SIGNAL TRANSDUCTION HISTIDINE KINASE C"/>
    <property type="match status" value="1"/>
</dbReference>
<dbReference type="Pfam" id="PF02518">
    <property type="entry name" value="HATPase_c"/>
    <property type="match status" value="1"/>
</dbReference>
<feature type="domain" description="Histidine kinase" evidence="3">
    <location>
        <begin position="1"/>
        <end position="99"/>
    </location>
</feature>